<dbReference type="GO" id="GO:0006508">
    <property type="term" value="P:proteolysis"/>
    <property type="evidence" value="ECO:0007669"/>
    <property type="project" value="UniProtKB-KW"/>
</dbReference>
<dbReference type="SUPFAM" id="SSF53474">
    <property type="entry name" value="alpha/beta-Hydrolases"/>
    <property type="match status" value="1"/>
</dbReference>
<reference evidence="7 8" key="1">
    <citation type="journal article" date="2016" name="Mol. Biol. Evol.">
        <title>Comparative Genomics of Early-Diverging Mushroom-Forming Fungi Provides Insights into the Origins of Lignocellulose Decay Capabilities.</title>
        <authorList>
            <person name="Nagy L.G."/>
            <person name="Riley R."/>
            <person name="Tritt A."/>
            <person name="Adam C."/>
            <person name="Daum C."/>
            <person name="Floudas D."/>
            <person name="Sun H."/>
            <person name="Yadav J.S."/>
            <person name="Pangilinan J."/>
            <person name="Larsson K.H."/>
            <person name="Matsuura K."/>
            <person name="Barry K."/>
            <person name="Labutti K."/>
            <person name="Kuo R."/>
            <person name="Ohm R.A."/>
            <person name="Bhattacharya S.S."/>
            <person name="Shirouzu T."/>
            <person name="Yoshinaga Y."/>
            <person name="Martin F.M."/>
            <person name="Grigoriev I.V."/>
            <person name="Hibbett D.S."/>
        </authorList>
    </citation>
    <scope>NUCLEOTIDE SEQUENCE [LARGE SCALE GENOMIC DNA]</scope>
    <source>
        <strain evidence="7 8">HHB12029</strain>
    </source>
</reference>
<dbReference type="PANTHER" id="PTHR11802:SF479">
    <property type="entry name" value="CARBOXYPEPTIDASE"/>
    <property type="match status" value="1"/>
</dbReference>
<evidence type="ECO:0000313" key="8">
    <source>
        <dbReference type="Proteomes" id="UP000077266"/>
    </source>
</evidence>
<evidence type="ECO:0000256" key="6">
    <source>
        <dbReference type="RuleBase" id="RU361156"/>
    </source>
</evidence>
<dbReference type="Gene3D" id="3.40.50.1820">
    <property type="entry name" value="alpha/beta hydrolase"/>
    <property type="match status" value="1"/>
</dbReference>
<dbReference type="Pfam" id="PF00450">
    <property type="entry name" value="Peptidase_S10"/>
    <property type="match status" value="2"/>
</dbReference>
<keyword evidence="5" id="KW-0325">Glycoprotein</keyword>
<organism evidence="7 8">
    <name type="scientific">Exidia glandulosa HHB12029</name>
    <dbReference type="NCBI Taxonomy" id="1314781"/>
    <lineage>
        <taxon>Eukaryota</taxon>
        <taxon>Fungi</taxon>
        <taxon>Dikarya</taxon>
        <taxon>Basidiomycota</taxon>
        <taxon>Agaricomycotina</taxon>
        <taxon>Agaricomycetes</taxon>
        <taxon>Auriculariales</taxon>
        <taxon>Exidiaceae</taxon>
        <taxon>Exidia</taxon>
    </lineage>
</organism>
<dbReference type="InterPro" id="IPR001563">
    <property type="entry name" value="Peptidase_S10"/>
</dbReference>
<feature type="chain" id="PRO_5007748348" description="Carboxypeptidase" evidence="6">
    <location>
        <begin position="22"/>
        <end position="551"/>
    </location>
</feature>
<dbReference type="PANTHER" id="PTHR11802">
    <property type="entry name" value="SERINE PROTEASE FAMILY S10 SERINE CARBOXYPEPTIDASE"/>
    <property type="match status" value="1"/>
</dbReference>
<evidence type="ECO:0000256" key="5">
    <source>
        <dbReference type="ARBA" id="ARBA00023180"/>
    </source>
</evidence>
<gene>
    <name evidence="7" type="ORF">EXIGLDRAFT_680313</name>
</gene>
<proteinExistence type="inferred from homology"/>
<accession>A0A165EJU2</accession>
<dbReference type="GO" id="GO:0004185">
    <property type="term" value="F:serine-type carboxypeptidase activity"/>
    <property type="evidence" value="ECO:0007669"/>
    <property type="project" value="UniProtKB-UniRule"/>
</dbReference>
<evidence type="ECO:0000256" key="1">
    <source>
        <dbReference type="ARBA" id="ARBA00009431"/>
    </source>
</evidence>
<dbReference type="InterPro" id="IPR018202">
    <property type="entry name" value="Ser_caboxypep_ser_AS"/>
</dbReference>
<dbReference type="AlphaFoldDB" id="A0A165EJU2"/>
<feature type="signal peptide" evidence="6">
    <location>
        <begin position="1"/>
        <end position="21"/>
    </location>
</feature>
<dbReference type="Proteomes" id="UP000077266">
    <property type="component" value="Unassembled WGS sequence"/>
</dbReference>
<keyword evidence="6" id="KW-0732">Signal</keyword>
<dbReference type="PRINTS" id="PR00724">
    <property type="entry name" value="CRBOXYPTASEC"/>
</dbReference>
<name>A0A165EJU2_EXIGL</name>
<comment type="similarity">
    <text evidence="1 6">Belongs to the peptidase S10 family.</text>
</comment>
<sequence>MQILFSPLVLSLCFSALLVTAMPSREEIKARQREIREKRAAMFASEHVARDTADAPPVKRASTITFSNPAAAAFHVPGTSLPDVDFDVGDSWSGLMPITSAAGETRKLFFWFWPSLDAAHTDDLVFWTNGGPGCSSLEGFLQENGPFSWPTGTAAPVPNQWGWNKLAHVIWVEQPVGTGFSQGTANITNENDLAAELAGFFQQFLTVFSELKGKNLFLAGESYAGFYVPYIANFLYTNPTAVDLKLQGIWITDPSLSFDLVQEHIPALPFVEHFKSVFAFPESFMATLRNASDACGFTNFMDKVTFPPKGPIALPPQSFTGTPASVARNCRLWDMIFDEASNLNPAFDIYRILDVWPILWDVLGFPGSFDNVQSPLYFNRTEVQTAIHAPHIEWEECSGVRFGSRDTSPPSALSVLGPVIDKGVRNVIMHGLVDFILIANGSRIAIQNMTWGGLQGFQTPIQPESFSINGFGTIGTAHTERKLSYVEVNLAGHMMPQFAPWAAFKTLSFLLGRIPSLNSTTIDASLFPNDDELFGRGPRSKRTFSRADSEL</sequence>
<evidence type="ECO:0000313" key="7">
    <source>
        <dbReference type="EMBL" id="KZV87104.1"/>
    </source>
</evidence>
<dbReference type="PROSITE" id="PS00131">
    <property type="entry name" value="CARBOXYPEPT_SER_SER"/>
    <property type="match status" value="1"/>
</dbReference>
<evidence type="ECO:0000256" key="3">
    <source>
        <dbReference type="ARBA" id="ARBA00022670"/>
    </source>
</evidence>
<dbReference type="STRING" id="1314781.A0A165EJU2"/>
<dbReference type="OrthoDB" id="443318at2759"/>
<dbReference type="InterPro" id="IPR029058">
    <property type="entry name" value="AB_hydrolase_fold"/>
</dbReference>
<dbReference type="EMBL" id="KV426136">
    <property type="protein sequence ID" value="KZV87104.1"/>
    <property type="molecule type" value="Genomic_DNA"/>
</dbReference>
<evidence type="ECO:0000256" key="2">
    <source>
        <dbReference type="ARBA" id="ARBA00022645"/>
    </source>
</evidence>
<keyword evidence="3 6" id="KW-0645">Protease</keyword>
<dbReference type="InParanoid" id="A0A165EJU2"/>
<keyword evidence="8" id="KW-1185">Reference proteome</keyword>
<evidence type="ECO:0000256" key="4">
    <source>
        <dbReference type="ARBA" id="ARBA00022801"/>
    </source>
</evidence>
<keyword evidence="4 6" id="KW-0378">Hydrolase</keyword>
<protein>
    <recommendedName>
        <fullName evidence="6">Carboxypeptidase</fullName>
        <ecNumber evidence="6">3.4.16.-</ecNumber>
    </recommendedName>
</protein>
<keyword evidence="2 6" id="KW-0121">Carboxypeptidase</keyword>
<dbReference type="EC" id="3.4.16.-" evidence="6"/>